<gene>
    <name evidence="1" type="ORF">EUGRSUZ_A01314</name>
</gene>
<name>A0A059DFJ3_EUCGR</name>
<dbReference type="PANTHER" id="PTHR45290:SF1">
    <property type="entry name" value="OS03G0300300 PROTEIN"/>
    <property type="match status" value="1"/>
</dbReference>
<protein>
    <submittedName>
        <fullName evidence="1">Uncharacterized protein</fullName>
    </submittedName>
</protein>
<evidence type="ECO:0000313" key="1">
    <source>
        <dbReference type="EMBL" id="KCW88985.1"/>
    </source>
</evidence>
<organism evidence="1">
    <name type="scientific">Eucalyptus grandis</name>
    <name type="common">Flooded gum</name>
    <dbReference type="NCBI Taxonomy" id="71139"/>
    <lineage>
        <taxon>Eukaryota</taxon>
        <taxon>Viridiplantae</taxon>
        <taxon>Streptophyta</taxon>
        <taxon>Embryophyta</taxon>
        <taxon>Tracheophyta</taxon>
        <taxon>Spermatophyta</taxon>
        <taxon>Magnoliopsida</taxon>
        <taxon>eudicotyledons</taxon>
        <taxon>Gunneridae</taxon>
        <taxon>Pentapetalae</taxon>
        <taxon>rosids</taxon>
        <taxon>malvids</taxon>
        <taxon>Myrtales</taxon>
        <taxon>Myrtaceae</taxon>
        <taxon>Myrtoideae</taxon>
        <taxon>Eucalypteae</taxon>
        <taxon>Eucalyptus</taxon>
    </lineage>
</organism>
<dbReference type="EMBL" id="KK198753">
    <property type="protein sequence ID" value="KCW88985.1"/>
    <property type="molecule type" value="Genomic_DNA"/>
</dbReference>
<dbReference type="AlphaFoldDB" id="A0A059DFJ3"/>
<dbReference type="Gramene" id="KCW88985">
    <property type="protein sequence ID" value="KCW88985"/>
    <property type="gene ID" value="EUGRSUZ_A01314"/>
</dbReference>
<dbReference type="STRING" id="71139.A0A059DFJ3"/>
<reference evidence="1" key="1">
    <citation type="submission" date="2013-07" db="EMBL/GenBank/DDBJ databases">
        <title>The genome of Eucalyptus grandis.</title>
        <authorList>
            <person name="Schmutz J."/>
            <person name="Hayes R."/>
            <person name="Myburg A."/>
            <person name="Tuskan G."/>
            <person name="Grattapaglia D."/>
            <person name="Rokhsar D.S."/>
        </authorList>
    </citation>
    <scope>NUCLEOTIDE SEQUENCE</scope>
    <source>
        <tissue evidence="1">Leaf extractions</tissue>
    </source>
</reference>
<dbReference type="PANTHER" id="PTHR45290">
    <property type="entry name" value="OS03G0300300 PROTEIN"/>
    <property type="match status" value="1"/>
</dbReference>
<dbReference type="InParanoid" id="A0A059DFJ3"/>
<accession>A0A059DFJ3</accession>
<proteinExistence type="predicted"/>
<sequence>MEHPAVYLDSRCIDNGEEDLKGLYVLALIETGVCYFWFGQNIEELCDSIPAKVSLSIEDSLSRSHHGAPTILAAKF</sequence>